<dbReference type="OrthoDB" id="10656516at2759"/>
<dbReference type="SUPFAM" id="SSF48097">
    <property type="entry name" value="Regulator of G-protein signaling, RGS"/>
    <property type="match status" value="1"/>
</dbReference>
<feature type="transmembrane region" description="Helical" evidence="1">
    <location>
        <begin position="68"/>
        <end position="92"/>
    </location>
</feature>
<dbReference type="InterPro" id="IPR036305">
    <property type="entry name" value="RGS_sf"/>
</dbReference>
<feature type="transmembrane region" description="Helical" evidence="1">
    <location>
        <begin position="239"/>
        <end position="261"/>
    </location>
</feature>
<keyword evidence="3" id="KW-1185">Reference proteome</keyword>
<evidence type="ECO:0000313" key="3">
    <source>
        <dbReference type="Proteomes" id="UP000006671"/>
    </source>
</evidence>
<evidence type="ECO:0000313" key="2">
    <source>
        <dbReference type="EMBL" id="EFC49311.1"/>
    </source>
</evidence>
<dbReference type="KEGG" id="ngr:NAEGRDRAFT_78141"/>
<dbReference type="RefSeq" id="XP_002682055.1">
    <property type="nucleotide sequence ID" value="XM_002682009.1"/>
</dbReference>
<reference evidence="2 3" key="1">
    <citation type="journal article" date="2010" name="Cell">
        <title>The genome of Naegleria gruberi illuminates early eukaryotic versatility.</title>
        <authorList>
            <person name="Fritz-Laylin L.K."/>
            <person name="Prochnik S.E."/>
            <person name="Ginger M.L."/>
            <person name="Dacks J.B."/>
            <person name="Carpenter M.L."/>
            <person name="Field M.C."/>
            <person name="Kuo A."/>
            <person name="Paredez A."/>
            <person name="Chapman J."/>
            <person name="Pham J."/>
            <person name="Shu S."/>
            <person name="Neupane R."/>
            <person name="Cipriano M."/>
            <person name="Mancuso J."/>
            <person name="Tu H."/>
            <person name="Salamov A."/>
            <person name="Lindquist E."/>
            <person name="Shapiro H."/>
            <person name="Lucas S."/>
            <person name="Grigoriev I.V."/>
            <person name="Cande W.Z."/>
            <person name="Fulton C."/>
            <person name="Rokhsar D.S."/>
            <person name="Dawson S.C."/>
        </authorList>
    </citation>
    <scope>NUCLEOTIDE SEQUENCE [LARGE SCALE GENOMIC DNA]</scope>
    <source>
        <strain evidence="2 3">NEG-M</strain>
    </source>
</reference>
<evidence type="ECO:0000256" key="1">
    <source>
        <dbReference type="SAM" id="Phobius"/>
    </source>
</evidence>
<dbReference type="Proteomes" id="UP000006671">
    <property type="component" value="Unassembled WGS sequence"/>
</dbReference>
<dbReference type="GeneID" id="8849981"/>
<keyword evidence="1" id="KW-0472">Membrane</keyword>
<protein>
    <recommendedName>
        <fullName evidence="4">RGS domain-containing protein</fullName>
    </recommendedName>
</protein>
<dbReference type="Gene3D" id="1.10.167.10">
    <property type="entry name" value="Regulator of G-protein Signalling 4, domain 2"/>
    <property type="match status" value="1"/>
</dbReference>
<name>D2V1H9_NAEGR</name>
<dbReference type="VEuPathDB" id="AmoebaDB:NAEGRDRAFT_78141"/>
<keyword evidence="1" id="KW-0812">Transmembrane</keyword>
<dbReference type="InParanoid" id="D2V1H9"/>
<gene>
    <name evidence="2" type="ORF">NAEGRDRAFT_78141</name>
</gene>
<dbReference type="EMBL" id="GG738848">
    <property type="protein sequence ID" value="EFC49311.1"/>
    <property type="molecule type" value="Genomic_DNA"/>
</dbReference>
<sequence length="403" mass="45620">MENKQLKKVAILDATSNSVPTIAETKSIISRTNSKTSRTSRFSKTTISTLNVKVKICCGILELDCLRLFSIVSLLINVAAFIIVAGITINMFQISNQPAVRTLIARGDALNTGELLLDIVRVGALSGSNEETKLWYVYRDQMVEALNRIFANIESTTNSTNFNHASKNGSDMYTLPLMEEIIKELENGNYARAKDLYKGQIYQNAIGNWSKQQGSFFGTIKNEGRGKDDKVYDASTTNLAVVGACLAIVLPIVLGMTLINLKRESVVSETLNNSKTMQMLDTIRNPNLSKYFKQACKVQNVEHVFALLQEIITFNTLQNDEAKREQALSIYRNYLKDSIKKQPYKYVSKSLIASICKEIQENYLLHEQESTQLLRFDLFREMEACLCEELVKIHRKFKRNMKM</sequence>
<keyword evidence="1" id="KW-1133">Transmembrane helix</keyword>
<proteinExistence type="predicted"/>
<evidence type="ECO:0008006" key="4">
    <source>
        <dbReference type="Google" id="ProtNLM"/>
    </source>
</evidence>
<accession>D2V1H9</accession>
<organism evidence="3">
    <name type="scientific">Naegleria gruberi</name>
    <name type="common">Amoeba</name>
    <dbReference type="NCBI Taxonomy" id="5762"/>
    <lineage>
        <taxon>Eukaryota</taxon>
        <taxon>Discoba</taxon>
        <taxon>Heterolobosea</taxon>
        <taxon>Tetramitia</taxon>
        <taxon>Eutetramitia</taxon>
        <taxon>Vahlkampfiidae</taxon>
        <taxon>Naegleria</taxon>
    </lineage>
</organism>
<dbReference type="InterPro" id="IPR044926">
    <property type="entry name" value="RGS_subdomain_2"/>
</dbReference>
<dbReference type="AlphaFoldDB" id="D2V1H9"/>